<feature type="repeat" description="ANK" evidence="3">
    <location>
        <begin position="425"/>
        <end position="458"/>
    </location>
</feature>
<evidence type="ECO:0000256" key="2">
    <source>
        <dbReference type="ARBA" id="ARBA00023043"/>
    </source>
</evidence>
<dbReference type="Proteomes" id="UP000694843">
    <property type="component" value="Unplaced"/>
</dbReference>
<feature type="transmembrane region" description="Helical" evidence="5">
    <location>
        <begin position="1234"/>
        <end position="1251"/>
    </location>
</feature>
<evidence type="ECO:0000256" key="5">
    <source>
        <dbReference type="SAM" id="Phobius"/>
    </source>
</evidence>
<evidence type="ECO:0000313" key="7">
    <source>
        <dbReference type="RefSeq" id="XP_047739028.1"/>
    </source>
</evidence>
<dbReference type="SUPFAM" id="SSF48403">
    <property type="entry name" value="Ankyrin repeat"/>
    <property type="match status" value="2"/>
</dbReference>
<gene>
    <name evidence="7" type="primary">LOC125178695</name>
</gene>
<feature type="compositionally biased region" description="Basic residues" evidence="4">
    <location>
        <begin position="1595"/>
        <end position="1607"/>
    </location>
</feature>
<dbReference type="SMART" id="SM00248">
    <property type="entry name" value="ANK"/>
    <property type="match status" value="9"/>
</dbReference>
<feature type="transmembrane region" description="Helical" evidence="5">
    <location>
        <begin position="1194"/>
        <end position="1214"/>
    </location>
</feature>
<evidence type="ECO:0000256" key="4">
    <source>
        <dbReference type="SAM" id="MobiDB-lite"/>
    </source>
</evidence>
<organism evidence="6 7">
    <name type="scientific">Hyalella azteca</name>
    <name type="common">Amphipod</name>
    <dbReference type="NCBI Taxonomy" id="294128"/>
    <lineage>
        <taxon>Eukaryota</taxon>
        <taxon>Metazoa</taxon>
        <taxon>Ecdysozoa</taxon>
        <taxon>Arthropoda</taxon>
        <taxon>Crustacea</taxon>
        <taxon>Multicrustacea</taxon>
        <taxon>Malacostraca</taxon>
        <taxon>Eumalacostraca</taxon>
        <taxon>Peracarida</taxon>
        <taxon>Amphipoda</taxon>
        <taxon>Senticaudata</taxon>
        <taxon>Talitrida</taxon>
        <taxon>Talitroidea</taxon>
        <taxon>Hyalellidae</taxon>
        <taxon>Hyalella</taxon>
    </lineage>
</organism>
<dbReference type="RefSeq" id="XP_047739028.1">
    <property type="nucleotide sequence ID" value="XM_047883072.1"/>
</dbReference>
<keyword evidence="1" id="KW-0677">Repeat</keyword>
<keyword evidence="5" id="KW-1133">Transmembrane helix</keyword>
<feature type="compositionally biased region" description="Polar residues" evidence="4">
    <location>
        <begin position="1485"/>
        <end position="1497"/>
    </location>
</feature>
<feature type="compositionally biased region" description="Polar residues" evidence="4">
    <location>
        <begin position="1558"/>
        <end position="1569"/>
    </location>
</feature>
<keyword evidence="2 3" id="KW-0040">ANK repeat</keyword>
<feature type="compositionally biased region" description="Low complexity" evidence="4">
    <location>
        <begin position="1500"/>
        <end position="1512"/>
    </location>
</feature>
<keyword evidence="5" id="KW-0812">Transmembrane</keyword>
<feature type="repeat" description="ANK" evidence="3">
    <location>
        <begin position="167"/>
        <end position="189"/>
    </location>
</feature>
<dbReference type="InterPro" id="IPR002110">
    <property type="entry name" value="Ankyrin_rpt"/>
</dbReference>
<dbReference type="Pfam" id="PF00023">
    <property type="entry name" value="Ank"/>
    <property type="match status" value="2"/>
</dbReference>
<evidence type="ECO:0000256" key="3">
    <source>
        <dbReference type="PROSITE-ProRule" id="PRU00023"/>
    </source>
</evidence>
<feature type="transmembrane region" description="Helical" evidence="5">
    <location>
        <begin position="1297"/>
        <end position="1316"/>
    </location>
</feature>
<reference evidence="7" key="1">
    <citation type="submission" date="2025-08" db="UniProtKB">
        <authorList>
            <consortium name="RefSeq"/>
        </authorList>
    </citation>
    <scope>IDENTIFICATION</scope>
    <source>
        <tissue evidence="7">Whole organism</tissue>
    </source>
</reference>
<feature type="transmembrane region" description="Helical" evidence="5">
    <location>
        <begin position="1146"/>
        <end position="1170"/>
    </location>
</feature>
<proteinExistence type="predicted"/>
<dbReference type="PANTHER" id="PTHR24198">
    <property type="entry name" value="ANKYRIN REPEAT AND PROTEIN KINASE DOMAIN-CONTAINING PROTEIN"/>
    <property type="match status" value="1"/>
</dbReference>
<name>A0A979FQV5_HYAAZ</name>
<feature type="compositionally biased region" description="Basic and acidic residues" evidence="4">
    <location>
        <begin position="1576"/>
        <end position="1586"/>
    </location>
</feature>
<keyword evidence="5" id="KW-0472">Membrane</keyword>
<dbReference type="Gene3D" id="1.25.40.20">
    <property type="entry name" value="Ankyrin repeat-containing domain"/>
    <property type="match status" value="4"/>
</dbReference>
<feature type="compositionally biased region" description="Polar residues" evidence="4">
    <location>
        <begin position="1516"/>
        <end position="1532"/>
    </location>
</feature>
<protein>
    <submittedName>
        <fullName evidence="7">Uncharacterized protein LOC125178695</fullName>
    </submittedName>
</protein>
<dbReference type="PROSITE" id="PS50297">
    <property type="entry name" value="ANK_REP_REGION"/>
    <property type="match status" value="3"/>
</dbReference>
<accession>A0A979FQV5</accession>
<dbReference type="PANTHER" id="PTHR24198:SF165">
    <property type="entry name" value="ANKYRIN REPEAT-CONTAINING PROTEIN-RELATED"/>
    <property type="match status" value="1"/>
</dbReference>
<dbReference type="PROSITE" id="PS50088">
    <property type="entry name" value="ANK_REPEAT"/>
    <property type="match status" value="4"/>
</dbReference>
<feature type="repeat" description="ANK" evidence="3">
    <location>
        <begin position="1001"/>
        <end position="1033"/>
    </location>
</feature>
<evidence type="ECO:0000313" key="6">
    <source>
        <dbReference type="Proteomes" id="UP000694843"/>
    </source>
</evidence>
<feature type="repeat" description="ANK" evidence="3">
    <location>
        <begin position="736"/>
        <end position="768"/>
    </location>
</feature>
<feature type="transmembrane region" description="Helical" evidence="5">
    <location>
        <begin position="1257"/>
        <end position="1276"/>
    </location>
</feature>
<feature type="region of interest" description="Disordered" evidence="4">
    <location>
        <begin position="1478"/>
        <end position="1630"/>
    </location>
</feature>
<dbReference type="OrthoDB" id="2157354at2759"/>
<keyword evidence="6" id="KW-1185">Reference proteome</keyword>
<dbReference type="KEGG" id="hazt:125178695"/>
<dbReference type="GeneID" id="125178695"/>
<dbReference type="InterPro" id="IPR036770">
    <property type="entry name" value="Ankyrin_rpt-contain_sf"/>
</dbReference>
<evidence type="ECO:0000256" key="1">
    <source>
        <dbReference type="ARBA" id="ARBA00022737"/>
    </source>
</evidence>
<sequence>MFVLTILKQVRINETGSLQCLKVLLSHQRIDVNALNGSMKTPLSQLLTSLNEGVGFKATVVTEFIIAGATLPEVEALRMKELGISTHFSAPTEVPSSESFQWKLLNSIVSRDFELVSSDIREGKFSIANQYVGARSILYQFIESLDFDAIMSLMQSGIDPWMRNIKDGKLPLHAALEIGDVEITKLVLDSMKQAYSSSIVDLQEDTFSLLQTLICNATAGRQNKDYTRGDHVGCLEVLLSPICSMDINQTSRSADCSLAELVSWTSNDEIKELLLQHTGIAFSPQQSESGSKRTPTYYTFENIFKLGNRDRLEIEIAKCGNDLESVMRLPGTTENQTIFHMAVRENEFPLDWNSLMDIFEEDERPRLEVELARHGGDLSQLMRLPGAPLKGTIVHATVLCGALECLKFIVRMKTSDLDLDEPDAEGRTALHYAVELGHHNQDPKVLQCLLLLLESGANNMKSPQKRVKRSGFSELLHFIFFRDEPSIKRLLKKNAQKIIHDWESRFISNTIFLHYLILNFQHDMVECFLTFGGDPWKKDQFSNLPLSTAFSIGHFNTADILIHFMKDYRELEILDLRHQSDALFGSIILNMRRENKPIEMNFYKCIERLFRNDVKVSVSQDTLKLVSEEGDAEAIRLIWKAEPLQWSDALRILEENDSKKLTKVLNRVDNRIEFILRPTGAPNGITILHAAFEFSLSKKDECFDILLDCVQQSKDQFQDFNDYHVISSPLNEPNENGETVLHKAVSHLACQTVEKLLYLGADVNARDDDGNSPLHMLTKSSSKKALVSDAWYATADALLACPHLDTYALNCANESPVDGGTQAAMRLKWKIDERNSTAAEETRCPTSALYDCCLSRSVEEISKFFHSCNPDEPLCKSQYVGSQTVLCFVVSFVDHEILEEFLEMGYDPWQKNVNGKLPLGEALRLGYYQSVDLLIEWMKKKKSQKYIDLADLSFEYLNLTLVNGETEDSHSGPAVDHTKCLKRILREDVLLDVNALDTRGDGSNALQVAAVVNNQEAMQMLITKGAFIGTKRNVNGRESEGVLTAVLPETLNSAINNCVNVYNNQIFEDTDVAHPQFALKLDCSFLLFSPNPNQAREKDQSFHNTTRFQIAETVLELGEDPSHQDVLQLPLMEALLDAKWSSVYDLIVVNAMLTFLFLLLTITQCILINVGMNSGTSTQVIANSTFPNSLDHDYRAPVTTVGIILTLLAVFLALRETLELVTTFRFYFRRLENYFEWFLIVSSVVLSFVAIEHTDAVHLTAWTALIACYELLLTGEHVIPGHYIGKFRFTVRNISRYFAWFMIPMLASIISLWFIYAPEGVESSYSHHVAQMYSMALGDFENGLEFTNSVQFHAKRSKWKVVVRYEKALDSIMFLRNMLPKGYMSHYIDRFIRRFQQPNCKKPTILLKLNATNVKERMILSDGVHEYYRSVSDKLAYKFRSIYLANLKLNEEGAGVESKLETVSQNLKKLMQNNQSMANRRASMANPSKSKSTSFVSTAGKGTTKTTNNNKGINRNAETTSSNSEIQTSNSEDLGPLDPSVGPVTKNGTKSDEGLTSAVKSTAKSQSNPAVGPVTKGDKSGTKSDEGLVSSSIKFSRKLPGKQRKVTSFKLDPPSINISSVDWDEDESSM</sequence>